<keyword evidence="2" id="KW-1185">Reference proteome</keyword>
<comment type="caution">
    <text evidence="1">The sequence shown here is derived from an EMBL/GenBank/DDBJ whole genome shotgun (WGS) entry which is preliminary data.</text>
</comment>
<reference evidence="1 2" key="1">
    <citation type="submission" date="2018-06" db="EMBL/GenBank/DDBJ databases">
        <title>Genomic Encyclopedia of Type Strains, Phase IV (KMG-IV): sequencing the most valuable type-strain genomes for metagenomic binning, comparative biology and taxonomic classification.</title>
        <authorList>
            <person name="Goeker M."/>
        </authorList>
    </citation>
    <scope>NUCLEOTIDE SEQUENCE [LARGE SCALE GENOMIC DNA]</scope>
    <source>
        <strain evidence="1 2">DSM 45479</strain>
    </source>
</reference>
<proteinExistence type="predicted"/>
<dbReference type="InterPro" id="IPR013418">
    <property type="entry name" value="CRISPR-assoc_prot_Cas7/Csd2"/>
</dbReference>
<gene>
    <name evidence="1" type="ORF">C8D87_11334</name>
</gene>
<dbReference type="Pfam" id="PF05107">
    <property type="entry name" value="Cas_Cas7"/>
    <property type="match status" value="1"/>
</dbReference>
<dbReference type="RefSeq" id="WP_112231458.1">
    <property type="nucleotide sequence ID" value="NZ_QLTT01000013.1"/>
</dbReference>
<dbReference type="EMBL" id="QLTT01000013">
    <property type="protein sequence ID" value="RAS59734.1"/>
    <property type="molecule type" value="Genomic_DNA"/>
</dbReference>
<dbReference type="InterPro" id="IPR006482">
    <property type="entry name" value="Cas7_Csh2/Csh2"/>
</dbReference>
<protein>
    <submittedName>
        <fullName evidence="1">CRISPR-associated Csd2 family protein</fullName>
    </submittedName>
</protein>
<organism evidence="1 2">
    <name type="scientific">Lentzea atacamensis</name>
    <dbReference type="NCBI Taxonomy" id="531938"/>
    <lineage>
        <taxon>Bacteria</taxon>
        <taxon>Bacillati</taxon>
        <taxon>Actinomycetota</taxon>
        <taxon>Actinomycetes</taxon>
        <taxon>Pseudonocardiales</taxon>
        <taxon>Pseudonocardiaceae</taxon>
        <taxon>Lentzea</taxon>
    </lineage>
</organism>
<accession>A0ABX9DWF1</accession>
<dbReference type="NCBIfam" id="TIGR02589">
    <property type="entry name" value="cas_Csd2"/>
    <property type="match status" value="1"/>
</dbReference>
<evidence type="ECO:0000313" key="1">
    <source>
        <dbReference type="EMBL" id="RAS59734.1"/>
    </source>
</evidence>
<dbReference type="NCBIfam" id="TIGR01595">
    <property type="entry name" value="cas_CT1132"/>
    <property type="match status" value="1"/>
</dbReference>
<dbReference type="Proteomes" id="UP000248714">
    <property type="component" value="Unassembled WGS sequence"/>
</dbReference>
<evidence type="ECO:0000313" key="2">
    <source>
        <dbReference type="Proteomes" id="UP000248714"/>
    </source>
</evidence>
<name>A0ABX9DWF1_9PSEU</name>
<sequence length="292" mass="32188">MSKHHLDPTRRHDAVLLFDVIDGNPNGDPDAGNQPRTDIETGSGLVTDVCLKRKIRDQIPLLHPGKPRYKIFVEADVALNANIKRAFEGTGTPLTKKTSPQQRGDVQQWLCNEFFDIRMFGGVVGTGDGNAGRIRGPLQLTFSRSVSPVLTQAHSITRVTQTTEKDIESGESTEMGSKWTVHYGLYRAYIHYSASRGVQTGVTEQDLETLWKTLENLFEHDRASGRGEMDVKGLYVFSHDDAYGRARASELFSRVNVSLLEGVSAPRSIGDYKVDVADDALPKGVTLTSVVS</sequence>